<dbReference type="AlphaFoldDB" id="A0A2S4HGL0"/>
<protein>
    <submittedName>
        <fullName evidence="1">Uncharacterized protein</fullName>
    </submittedName>
</protein>
<name>A0A2S4HGL0_9GAMM</name>
<proteinExistence type="predicted"/>
<accession>A0A2S4HGL0</accession>
<sequence length="171" mass="18269">MIAWVGRLLDSWAECVRLGESDVAGIGYPSGSGPVVVAELSRARRSGADKRTAAVLRAGLSAGVTAHAVASRPSRVVNRAPMLGDVERLDRFISAELSEAERTLLEVFYVDVFHTADEKAGRLGCSRSGMFAKISELHVVIDRFFRPSAAVRDEAALSSAELDRLLAALSG</sequence>
<gene>
    <name evidence="1" type="ORF">C0068_08285</name>
</gene>
<organism evidence="1 2">
    <name type="scientific">Zhongshania marina</name>
    <dbReference type="NCBI Taxonomy" id="2304603"/>
    <lineage>
        <taxon>Bacteria</taxon>
        <taxon>Pseudomonadati</taxon>
        <taxon>Pseudomonadota</taxon>
        <taxon>Gammaproteobacteria</taxon>
        <taxon>Cellvibrionales</taxon>
        <taxon>Spongiibacteraceae</taxon>
        <taxon>Zhongshania</taxon>
    </lineage>
</organism>
<dbReference type="Proteomes" id="UP000237222">
    <property type="component" value="Unassembled WGS sequence"/>
</dbReference>
<reference evidence="1" key="1">
    <citation type="submission" date="2018-01" db="EMBL/GenBank/DDBJ databases">
        <authorList>
            <person name="Yu X.-D."/>
        </authorList>
    </citation>
    <scope>NUCLEOTIDE SEQUENCE</scope>
    <source>
        <strain evidence="1">ZX-21</strain>
    </source>
</reference>
<dbReference type="RefSeq" id="WP_103684021.1">
    <property type="nucleotide sequence ID" value="NZ_PQGG01000019.1"/>
</dbReference>
<evidence type="ECO:0000313" key="2">
    <source>
        <dbReference type="Proteomes" id="UP000237222"/>
    </source>
</evidence>
<dbReference type="EMBL" id="PQGG01000019">
    <property type="protein sequence ID" value="POP53079.1"/>
    <property type="molecule type" value="Genomic_DNA"/>
</dbReference>
<evidence type="ECO:0000313" key="1">
    <source>
        <dbReference type="EMBL" id="POP53079.1"/>
    </source>
</evidence>
<comment type="caution">
    <text evidence="1">The sequence shown here is derived from an EMBL/GenBank/DDBJ whole genome shotgun (WGS) entry which is preliminary data.</text>
</comment>